<gene>
    <name evidence="1" type="ORF">CA85_43340</name>
</gene>
<accession>A0A5C5X249</accession>
<sequence length="67" mass="8013">MPAARSDASTPISRKISRLTESRDLWKTKYRMLMTRCRVLENQVRAVEASRNQWRQKFRDSQDLKKS</sequence>
<evidence type="ECO:0000313" key="1">
    <source>
        <dbReference type="EMBL" id="TWT56331.1"/>
    </source>
</evidence>
<comment type="caution">
    <text evidence="1">The sequence shown here is derived from an EMBL/GenBank/DDBJ whole genome shotgun (WGS) entry which is preliminary data.</text>
</comment>
<keyword evidence="2" id="KW-1185">Reference proteome</keyword>
<protein>
    <submittedName>
        <fullName evidence="1">Uncharacterized protein</fullName>
    </submittedName>
</protein>
<dbReference type="RefSeq" id="WP_146393175.1">
    <property type="nucleotide sequence ID" value="NZ_SJPK01000014.1"/>
</dbReference>
<name>A0A5C5X249_9BACT</name>
<proteinExistence type="predicted"/>
<evidence type="ECO:0000313" key="2">
    <source>
        <dbReference type="Proteomes" id="UP000318053"/>
    </source>
</evidence>
<reference evidence="1 2" key="1">
    <citation type="submission" date="2019-02" db="EMBL/GenBank/DDBJ databases">
        <title>Deep-cultivation of Planctomycetes and their phenomic and genomic characterization uncovers novel biology.</title>
        <authorList>
            <person name="Wiegand S."/>
            <person name="Jogler M."/>
            <person name="Boedeker C."/>
            <person name="Pinto D."/>
            <person name="Vollmers J."/>
            <person name="Rivas-Marin E."/>
            <person name="Kohn T."/>
            <person name="Peeters S.H."/>
            <person name="Heuer A."/>
            <person name="Rast P."/>
            <person name="Oberbeckmann S."/>
            <person name="Bunk B."/>
            <person name="Jeske O."/>
            <person name="Meyerdierks A."/>
            <person name="Storesund J.E."/>
            <person name="Kallscheuer N."/>
            <person name="Luecker S."/>
            <person name="Lage O.M."/>
            <person name="Pohl T."/>
            <person name="Merkel B.J."/>
            <person name="Hornburger P."/>
            <person name="Mueller R.-W."/>
            <person name="Bruemmer F."/>
            <person name="Labrenz M."/>
            <person name="Spormann A.M."/>
            <person name="Op Den Camp H."/>
            <person name="Overmann J."/>
            <person name="Amann R."/>
            <person name="Jetten M.S.M."/>
            <person name="Mascher T."/>
            <person name="Medema M.H."/>
            <person name="Devos D.P."/>
            <person name="Kaster A.-K."/>
            <person name="Ovreas L."/>
            <person name="Rohde M."/>
            <person name="Galperin M.Y."/>
            <person name="Jogler C."/>
        </authorList>
    </citation>
    <scope>NUCLEOTIDE SEQUENCE [LARGE SCALE GENOMIC DNA]</scope>
    <source>
        <strain evidence="1 2">CA85</strain>
    </source>
</reference>
<dbReference type="AlphaFoldDB" id="A0A5C5X249"/>
<organism evidence="1 2">
    <name type="scientific">Allorhodopirellula solitaria</name>
    <dbReference type="NCBI Taxonomy" id="2527987"/>
    <lineage>
        <taxon>Bacteria</taxon>
        <taxon>Pseudomonadati</taxon>
        <taxon>Planctomycetota</taxon>
        <taxon>Planctomycetia</taxon>
        <taxon>Pirellulales</taxon>
        <taxon>Pirellulaceae</taxon>
        <taxon>Allorhodopirellula</taxon>
    </lineage>
</organism>
<dbReference type="Proteomes" id="UP000318053">
    <property type="component" value="Unassembled WGS sequence"/>
</dbReference>
<dbReference type="EMBL" id="SJPK01000014">
    <property type="protein sequence ID" value="TWT56331.1"/>
    <property type="molecule type" value="Genomic_DNA"/>
</dbReference>